<dbReference type="OrthoDB" id="5397661at2"/>
<gene>
    <name evidence="3" type="ORF">SAMN06297280_2360</name>
</gene>
<proteinExistence type="predicted"/>
<keyword evidence="4" id="KW-1185">Reference proteome</keyword>
<dbReference type="AlphaFoldDB" id="A0A285IZQ9"/>
<evidence type="ECO:0000256" key="2">
    <source>
        <dbReference type="SAM" id="SignalP"/>
    </source>
</evidence>
<protein>
    <submittedName>
        <fullName evidence="3">Uncharacterized protein</fullName>
    </submittedName>
</protein>
<name>A0A285IZQ9_9GAMM</name>
<organism evidence="3 4">
    <name type="scientific">Arsukibacterium tuosuense</name>
    <dbReference type="NCBI Taxonomy" id="1323745"/>
    <lineage>
        <taxon>Bacteria</taxon>
        <taxon>Pseudomonadati</taxon>
        <taxon>Pseudomonadota</taxon>
        <taxon>Gammaproteobacteria</taxon>
        <taxon>Chromatiales</taxon>
        <taxon>Chromatiaceae</taxon>
        <taxon>Arsukibacterium</taxon>
    </lineage>
</organism>
<sequence length="131" mass="14258">MDQFTIKGLSLSLLLLAGVCQTQQAQAQQAEPDAPARQAGPAMPENMAAMRQPAATVQVDISTTISGNQEQPRTLYVLPWQDSIAQIRIPAPEINPAPEPLKPLDRQQFLRFIEAQSLNQQPVATASSKNN</sequence>
<keyword evidence="2" id="KW-0732">Signal</keyword>
<dbReference type="EMBL" id="OBEB01000004">
    <property type="protein sequence ID" value="SNY53303.1"/>
    <property type="molecule type" value="Genomic_DNA"/>
</dbReference>
<dbReference type="Proteomes" id="UP000219353">
    <property type="component" value="Unassembled WGS sequence"/>
</dbReference>
<evidence type="ECO:0000313" key="4">
    <source>
        <dbReference type="Proteomes" id="UP000219353"/>
    </source>
</evidence>
<feature type="signal peptide" evidence="2">
    <location>
        <begin position="1"/>
        <end position="27"/>
    </location>
</feature>
<dbReference type="RefSeq" id="WP_097111587.1">
    <property type="nucleotide sequence ID" value="NZ_OBEB01000004.1"/>
</dbReference>
<feature type="compositionally biased region" description="Low complexity" evidence="1">
    <location>
        <begin position="24"/>
        <end position="39"/>
    </location>
</feature>
<evidence type="ECO:0000256" key="1">
    <source>
        <dbReference type="SAM" id="MobiDB-lite"/>
    </source>
</evidence>
<feature type="chain" id="PRO_5013261667" evidence="2">
    <location>
        <begin position="28"/>
        <end position="131"/>
    </location>
</feature>
<feature type="region of interest" description="Disordered" evidence="1">
    <location>
        <begin position="24"/>
        <end position="46"/>
    </location>
</feature>
<evidence type="ECO:0000313" key="3">
    <source>
        <dbReference type="EMBL" id="SNY53303.1"/>
    </source>
</evidence>
<reference evidence="4" key="1">
    <citation type="submission" date="2017-09" db="EMBL/GenBank/DDBJ databases">
        <authorList>
            <person name="Varghese N."/>
            <person name="Submissions S."/>
        </authorList>
    </citation>
    <scope>NUCLEOTIDE SEQUENCE [LARGE SCALE GENOMIC DNA]</scope>
    <source>
        <strain evidence="4">CGMCC 1.12461</strain>
    </source>
</reference>
<accession>A0A285IZQ9</accession>